<organism evidence="7 8">
    <name type="scientific">Edaphochlamys debaryana</name>
    <dbReference type="NCBI Taxonomy" id="47281"/>
    <lineage>
        <taxon>Eukaryota</taxon>
        <taxon>Viridiplantae</taxon>
        <taxon>Chlorophyta</taxon>
        <taxon>core chlorophytes</taxon>
        <taxon>Chlorophyceae</taxon>
        <taxon>CS clade</taxon>
        <taxon>Chlamydomonadales</taxon>
        <taxon>Chlamydomonadales incertae sedis</taxon>
        <taxon>Edaphochlamys</taxon>
    </lineage>
</organism>
<dbReference type="InterPro" id="IPR001247">
    <property type="entry name" value="ExoRNase_PH_dom1"/>
</dbReference>
<dbReference type="Pfam" id="PF01138">
    <property type="entry name" value="RNase_PH"/>
    <property type="match status" value="1"/>
</dbReference>
<comment type="similarity">
    <text evidence="2">Belongs to the RNase PH family.</text>
</comment>
<dbReference type="GO" id="GO:0000176">
    <property type="term" value="C:nuclear exosome (RNase complex)"/>
    <property type="evidence" value="ECO:0007669"/>
    <property type="project" value="TreeGrafter"/>
</dbReference>
<dbReference type="InterPro" id="IPR050080">
    <property type="entry name" value="RNase_PH"/>
</dbReference>
<keyword evidence="8" id="KW-1185">Reference proteome</keyword>
<evidence type="ECO:0000256" key="4">
    <source>
        <dbReference type="ARBA" id="ARBA00022835"/>
    </source>
</evidence>
<dbReference type="GO" id="GO:0005730">
    <property type="term" value="C:nucleolus"/>
    <property type="evidence" value="ECO:0007669"/>
    <property type="project" value="TreeGrafter"/>
</dbReference>
<comment type="subcellular location">
    <subcellularLocation>
        <location evidence="1">Nucleus</location>
    </subcellularLocation>
</comment>
<keyword evidence="5" id="KW-0539">Nucleus</keyword>
<evidence type="ECO:0000259" key="6">
    <source>
        <dbReference type="Pfam" id="PF01138"/>
    </source>
</evidence>
<dbReference type="GO" id="GO:0071051">
    <property type="term" value="P:poly(A)-dependent snoRNA 3'-end processing"/>
    <property type="evidence" value="ECO:0007669"/>
    <property type="project" value="TreeGrafter"/>
</dbReference>
<accession>A0A835XET8</accession>
<dbReference type="EMBL" id="JAEHOE010000227">
    <property type="protein sequence ID" value="KAG2482386.1"/>
    <property type="molecule type" value="Genomic_DNA"/>
</dbReference>
<dbReference type="SUPFAM" id="SSF54211">
    <property type="entry name" value="Ribosomal protein S5 domain 2-like"/>
    <property type="match status" value="1"/>
</dbReference>
<dbReference type="GO" id="GO:0016075">
    <property type="term" value="P:rRNA catabolic process"/>
    <property type="evidence" value="ECO:0007669"/>
    <property type="project" value="TreeGrafter"/>
</dbReference>
<dbReference type="Proteomes" id="UP000612055">
    <property type="component" value="Unassembled WGS sequence"/>
</dbReference>
<dbReference type="OrthoDB" id="27298at2759"/>
<evidence type="ECO:0000256" key="5">
    <source>
        <dbReference type="ARBA" id="ARBA00023242"/>
    </source>
</evidence>
<protein>
    <recommendedName>
        <fullName evidence="6">Exoribonuclease phosphorolytic domain-containing protein</fullName>
    </recommendedName>
</protein>
<dbReference type="AlphaFoldDB" id="A0A835XET8"/>
<dbReference type="InterPro" id="IPR036345">
    <property type="entry name" value="ExoRNase_PH_dom2_sf"/>
</dbReference>
<evidence type="ECO:0000313" key="7">
    <source>
        <dbReference type="EMBL" id="KAG2482386.1"/>
    </source>
</evidence>
<dbReference type="InterPro" id="IPR020568">
    <property type="entry name" value="Ribosomal_Su5_D2-typ_SF"/>
</dbReference>
<dbReference type="PANTHER" id="PTHR11953:SF1">
    <property type="entry name" value="EXOSOME COMPLEX COMPONENT RRP46"/>
    <property type="match status" value="1"/>
</dbReference>
<dbReference type="GO" id="GO:0034475">
    <property type="term" value="P:U4 snRNA 3'-end processing"/>
    <property type="evidence" value="ECO:0007669"/>
    <property type="project" value="TreeGrafter"/>
</dbReference>
<dbReference type="Gene3D" id="3.30.230.70">
    <property type="entry name" value="GHMP Kinase, N-terminal domain"/>
    <property type="match status" value="1"/>
</dbReference>
<evidence type="ECO:0000256" key="2">
    <source>
        <dbReference type="ARBA" id="ARBA00006678"/>
    </source>
</evidence>
<keyword evidence="3" id="KW-0698">rRNA processing</keyword>
<dbReference type="InterPro" id="IPR027408">
    <property type="entry name" value="PNPase/RNase_PH_dom_sf"/>
</dbReference>
<dbReference type="GO" id="GO:0000177">
    <property type="term" value="C:cytoplasmic exosome (RNase complex)"/>
    <property type="evidence" value="ECO:0007669"/>
    <property type="project" value="TreeGrafter"/>
</dbReference>
<comment type="caution">
    <text evidence="7">The sequence shown here is derived from an EMBL/GenBank/DDBJ whole genome shotgun (WGS) entry which is preliminary data.</text>
</comment>
<reference evidence="7" key="1">
    <citation type="journal article" date="2020" name="bioRxiv">
        <title>Comparative genomics of Chlamydomonas.</title>
        <authorList>
            <person name="Craig R.J."/>
            <person name="Hasan A.R."/>
            <person name="Ness R.W."/>
            <person name="Keightley P.D."/>
        </authorList>
    </citation>
    <scope>NUCLEOTIDE SEQUENCE</scope>
    <source>
        <strain evidence="7">CCAP 11/70</strain>
    </source>
</reference>
<evidence type="ECO:0000256" key="1">
    <source>
        <dbReference type="ARBA" id="ARBA00004123"/>
    </source>
</evidence>
<gene>
    <name evidence="7" type="ORF">HYH03_018682</name>
</gene>
<dbReference type="GO" id="GO:0071028">
    <property type="term" value="P:nuclear mRNA surveillance"/>
    <property type="evidence" value="ECO:0007669"/>
    <property type="project" value="TreeGrafter"/>
</dbReference>
<dbReference type="SUPFAM" id="SSF55666">
    <property type="entry name" value="Ribonuclease PH domain 2-like"/>
    <property type="match status" value="1"/>
</dbReference>
<sequence>METDAKAGPGPGSAAARARGRLPTQLRTLVCERAVLDRADGSAKWSAEGSCVLAAVYGPRQARIQREDAERAVVEVVYKPRAGLQGPEHKALEAEIRGVLEGVIPLGLHPRTSIMVVLQVIQEDGSVLACALNAAAAALVDAGVPLSSMFASVSCALASEGGLLLDPDAAEEQAALARFTFALPYHFDLTTKGAAAKAEAAEGGGEAVVSSAVLGARCGGDFSPEALLEALALCRAGCGRVAAFGRLSLAKSLQALGGQ</sequence>
<dbReference type="CDD" id="cd11372">
    <property type="entry name" value="RNase_PH_RRP46"/>
    <property type="match status" value="1"/>
</dbReference>
<dbReference type="PANTHER" id="PTHR11953">
    <property type="entry name" value="EXOSOME COMPLEX COMPONENT"/>
    <property type="match status" value="1"/>
</dbReference>
<proteinExistence type="inferred from homology"/>
<dbReference type="GO" id="GO:0003723">
    <property type="term" value="F:RNA binding"/>
    <property type="evidence" value="ECO:0007669"/>
    <property type="project" value="TreeGrafter"/>
</dbReference>
<evidence type="ECO:0000256" key="3">
    <source>
        <dbReference type="ARBA" id="ARBA00022552"/>
    </source>
</evidence>
<name>A0A835XET8_9CHLO</name>
<evidence type="ECO:0000313" key="8">
    <source>
        <dbReference type="Proteomes" id="UP000612055"/>
    </source>
</evidence>
<dbReference type="GO" id="GO:0006364">
    <property type="term" value="P:rRNA processing"/>
    <property type="evidence" value="ECO:0007669"/>
    <property type="project" value="UniProtKB-KW"/>
</dbReference>
<feature type="domain" description="Exoribonuclease phosphorolytic" evidence="6">
    <location>
        <begin position="25"/>
        <end position="145"/>
    </location>
</feature>
<keyword evidence="4" id="KW-0271">Exosome</keyword>